<dbReference type="Proteomes" id="UP000282454">
    <property type="component" value="Unassembled WGS sequence"/>
</dbReference>
<protein>
    <submittedName>
        <fullName evidence="1">Uncharacterized protein</fullName>
    </submittedName>
</protein>
<dbReference type="RefSeq" id="WP_121390791.1">
    <property type="nucleotide sequence ID" value="NZ_RCDD01000001.1"/>
</dbReference>
<proteinExistence type="predicted"/>
<dbReference type="EMBL" id="RCDD01000001">
    <property type="protein sequence ID" value="RLK62320.1"/>
    <property type="molecule type" value="Genomic_DNA"/>
</dbReference>
<evidence type="ECO:0000313" key="2">
    <source>
        <dbReference type="Proteomes" id="UP000282454"/>
    </source>
</evidence>
<accession>A0A421BDD4</accession>
<dbReference type="OrthoDB" id="3629104at2"/>
<sequence>MTCADCAHDLSHCHGTLLLPDSTLPECTDPSCVDLAESRHPLTATAHDLLTQARTTPIAA</sequence>
<comment type="caution">
    <text evidence="1">The sequence shown here is derived from an EMBL/GenBank/DDBJ whole genome shotgun (WGS) entry which is preliminary data.</text>
</comment>
<gene>
    <name evidence="1" type="ORF">CLV68_2877</name>
</gene>
<dbReference type="AlphaFoldDB" id="A0A421BDD4"/>
<evidence type="ECO:0000313" key="1">
    <source>
        <dbReference type="EMBL" id="RLK62320.1"/>
    </source>
</evidence>
<organism evidence="1 2">
    <name type="scientific">Actinokineospora cianjurensis</name>
    <dbReference type="NCBI Taxonomy" id="585224"/>
    <lineage>
        <taxon>Bacteria</taxon>
        <taxon>Bacillati</taxon>
        <taxon>Actinomycetota</taxon>
        <taxon>Actinomycetes</taxon>
        <taxon>Pseudonocardiales</taxon>
        <taxon>Pseudonocardiaceae</taxon>
        <taxon>Actinokineospora</taxon>
    </lineage>
</organism>
<keyword evidence="2" id="KW-1185">Reference proteome</keyword>
<reference evidence="1 2" key="1">
    <citation type="submission" date="2018-10" db="EMBL/GenBank/DDBJ databases">
        <title>Genomic Encyclopedia of Archaeal and Bacterial Type Strains, Phase II (KMG-II): from individual species to whole genera.</title>
        <authorList>
            <person name="Goeker M."/>
        </authorList>
    </citation>
    <scope>NUCLEOTIDE SEQUENCE [LARGE SCALE GENOMIC DNA]</scope>
    <source>
        <strain evidence="1 2">DSM 45657</strain>
    </source>
</reference>
<name>A0A421BDD4_9PSEU</name>